<dbReference type="GO" id="GO:0005634">
    <property type="term" value="C:nucleus"/>
    <property type="evidence" value="ECO:0007669"/>
    <property type="project" value="TreeGrafter"/>
</dbReference>
<organism evidence="6 7">
    <name type="scientific">Clytia hemisphaerica</name>
    <dbReference type="NCBI Taxonomy" id="252671"/>
    <lineage>
        <taxon>Eukaryota</taxon>
        <taxon>Metazoa</taxon>
        <taxon>Cnidaria</taxon>
        <taxon>Hydrozoa</taxon>
        <taxon>Hydroidolina</taxon>
        <taxon>Leptothecata</taxon>
        <taxon>Obeliida</taxon>
        <taxon>Clytiidae</taxon>
        <taxon>Clytia</taxon>
    </lineage>
</organism>
<dbReference type="Pfam" id="PF08523">
    <property type="entry name" value="MBF1"/>
    <property type="match status" value="1"/>
</dbReference>
<sequence length="148" mass="16143">MAEVGWDDVTYLRKKTPKAAEARSSKAVNSAMRSGTDIETSKKYGGGGNKQHMGSRDSAAVCRDTEETKIETVSLDVGKLIQKGRTEKGLTQKELATRINEKPQVINDYEAGRAIPNNQILSKVERIIGLKLRGKDKGKPFGGPKGKK</sequence>
<dbReference type="InterPro" id="IPR013729">
    <property type="entry name" value="MBF1_N"/>
</dbReference>
<feature type="region of interest" description="Disordered" evidence="4">
    <location>
        <begin position="15"/>
        <end position="59"/>
    </location>
</feature>
<evidence type="ECO:0000256" key="3">
    <source>
        <dbReference type="ARBA" id="ARBA00023163"/>
    </source>
</evidence>
<dbReference type="InterPro" id="IPR001387">
    <property type="entry name" value="Cro/C1-type_HTH"/>
</dbReference>
<evidence type="ECO:0000313" key="6">
    <source>
        <dbReference type="EnsemblMetazoa" id="CLYHEMP004315.1"/>
    </source>
</evidence>
<proteinExistence type="predicted"/>
<dbReference type="PANTHER" id="PTHR10245:SF15">
    <property type="entry name" value="ENDOTHELIAL DIFFERENTIATION-RELATED FACTOR 1"/>
    <property type="match status" value="1"/>
</dbReference>
<protein>
    <recommendedName>
        <fullName evidence="5">HTH cro/C1-type domain-containing protein</fullName>
    </recommendedName>
</protein>
<dbReference type="Pfam" id="PF01381">
    <property type="entry name" value="HTH_3"/>
    <property type="match status" value="1"/>
</dbReference>
<dbReference type="AlphaFoldDB" id="A0A7M5UR01"/>
<dbReference type="Proteomes" id="UP000594262">
    <property type="component" value="Unplaced"/>
</dbReference>
<reference evidence="6" key="1">
    <citation type="submission" date="2021-01" db="UniProtKB">
        <authorList>
            <consortium name="EnsemblMetazoa"/>
        </authorList>
    </citation>
    <scope>IDENTIFICATION</scope>
</reference>
<dbReference type="SUPFAM" id="SSF47413">
    <property type="entry name" value="lambda repressor-like DNA-binding domains"/>
    <property type="match status" value="1"/>
</dbReference>
<dbReference type="SMART" id="SM00530">
    <property type="entry name" value="HTH_XRE"/>
    <property type="match status" value="1"/>
</dbReference>
<dbReference type="PROSITE" id="PS50943">
    <property type="entry name" value="HTH_CROC1"/>
    <property type="match status" value="1"/>
</dbReference>
<name>A0A7M5UR01_9CNID</name>
<keyword evidence="7" id="KW-1185">Reference proteome</keyword>
<dbReference type="EnsemblMetazoa" id="CLYHEMT004315.1">
    <property type="protein sequence ID" value="CLYHEMP004315.1"/>
    <property type="gene ID" value="CLYHEMG004315"/>
</dbReference>
<evidence type="ECO:0000259" key="5">
    <source>
        <dbReference type="PROSITE" id="PS50943"/>
    </source>
</evidence>
<dbReference type="FunFam" id="1.10.260.40:FF:000015">
    <property type="entry name" value="Endothelial differentiation-related factor 1"/>
    <property type="match status" value="1"/>
</dbReference>
<evidence type="ECO:0000256" key="1">
    <source>
        <dbReference type="ARBA" id="ARBA00023015"/>
    </source>
</evidence>
<evidence type="ECO:0000256" key="4">
    <source>
        <dbReference type="SAM" id="MobiDB-lite"/>
    </source>
</evidence>
<dbReference type="GeneID" id="136810211"/>
<evidence type="ECO:0000313" key="7">
    <source>
        <dbReference type="Proteomes" id="UP000594262"/>
    </source>
</evidence>
<accession>A0A7M5UR01</accession>
<feature type="domain" description="HTH cro/C1-type" evidence="5">
    <location>
        <begin position="81"/>
        <end position="135"/>
    </location>
</feature>
<dbReference type="InterPro" id="IPR010982">
    <property type="entry name" value="Lambda_DNA-bd_dom_sf"/>
</dbReference>
<dbReference type="Gene3D" id="1.10.260.40">
    <property type="entry name" value="lambda repressor-like DNA-binding domains"/>
    <property type="match status" value="1"/>
</dbReference>
<dbReference type="PANTHER" id="PTHR10245">
    <property type="entry name" value="ENDOTHELIAL DIFFERENTIATION-RELATED FACTOR 1 MULTIPROTEIN BRIDGING FACTOR 1"/>
    <property type="match status" value="1"/>
</dbReference>
<keyword evidence="3" id="KW-0804">Transcription</keyword>
<dbReference type="RefSeq" id="XP_066922881.1">
    <property type="nucleotide sequence ID" value="XM_067066780.1"/>
</dbReference>
<keyword evidence="2" id="KW-0238">DNA-binding</keyword>
<dbReference type="CDD" id="cd00093">
    <property type="entry name" value="HTH_XRE"/>
    <property type="match status" value="1"/>
</dbReference>
<keyword evidence="1" id="KW-0805">Transcription regulation</keyword>
<dbReference type="OrthoDB" id="10253401at2759"/>
<dbReference type="GO" id="GO:0003677">
    <property type="term" value="F:DNA binding"/>
    <property type="evidence" value="ECO:0007669"/>
    <property type="project" value="UniProtKB-KW"/>
</dbReference>
<evidence type="ECO:0000256" key="2">
    <source>
        <dbReference type="ARBA" id="ARBA00023125"/>
    </source>
</evidence>